<proteinExistence type="predicted"/>
<dbReference type="PATRIC" id="fig|1315283.4.peg.3364"/>
<evidence type="ECO:0000313" key="2">
    <source>
        <dbReference type="EMBL" id="ALS34773.1"/>
    </source>
</evidence>
<gene>
    <name evidence="2" type="ORF">PTRA_b0263</name>
</gene>
<dbReference type="Pfam" id="PF06961">
    <property type="entry name" value="DUF1294"/>
    <property type="match status" value="1"/>
</dbReference>
<dbReference type="AlphaFoldDB" id="A0A0U2VN54"/>
<keyword evidence="1" id="KW-0472">Membrane</keyword>
<keyword evidence="1" id="KW-0812">Transmembrane</keyword>
<evidence type="ECO:0000256" key="1">
    <source>
        <dbReference type="SAM" id="Phobius"/>
    </source>
</evidence>
<feature type="transmembrane region" description="Helical" evidence="1">
    <location>
        <begin position="31"/>
        <end position="47"/>
    </location>
</feature>
<dbReference type="RefSeq" id="WP_058374802.1">
    <property type="nucleotide sequence ID" value="NZ_CP011035.1"/>
</dbReference>
<evidence type="ECO:0008006" key="4">
    <source>
        <dbReference type="Google" id="ProtNLM"/>
    </source>
</evidence>
<dbReference type="InterPro" id="IPR010718">
    <property type="entry name" value="DUF1294"/>
</dbReference>
<feature type="transmembrane region" description="Helical" evidence="1">
    <location>
        <begin position="94"/>
        <end position="117"/>
    </location>
</feature>
<accession>A0A0U2VN54</accession>
<organism evidence="2">
    <name type="scientific">Pseudoalteromonas translucida KMM 520</name>
    <dbReference type="NCBI Taxonomy" id="1315283"/>
    <lineage>
        <taxon>Bacteria</taxon>
        <taxon>Pseudomonadati</taxon>
        <taxon>Pseudomonadota</taxon>
        <taxon>Gammaproteobacteria</taxon>
        <taxon>Alteromonadales</taxon>
        <taxon>Pseudoalteromonadaceae</taxon>
        <taxon>Pseudoalteromonas</taxon>
    </lineage>
</organism>
<dbReference type="OrthoDB" id="72963at2"/>
<reference evidence="2 3" key="1">
    <citation type="submission" date="2015-03" db="EMBL/GenBank/DDBJ databases">
        <authorList>
            <person name="Murphy D."/>
        </authorList>
    </citation>
    <scope>NUCLEOTIDE SEQUENCE [LARGE SCALE GENOMIC DNA]</scope>
    <source>
        <strain evidence="2 3">KMM 520</strain>
    </source>
</reference>
<keyword evidence="1" id="KW-1133">Transmembrane helix</keyword>
<dbReference type="Proteomes" id="UP000065261">
    <property type="component" value="Chromosome II"/>
</dbReference>
<name>A0A0U2VN54_9GAMM</name>
<dbReference type="EMBL" id="CP011035">
    <property type="protein sequence ID" value="ALS34773.1"/>
    <property type="molecule type" value="Genomic_DNA"/>
</dbReference>
<sequence>MIKKALLLFSIGFLCVLTVGGLFGYWPTITASVYVFMSTITILVYKWDKRLAMSKKQPVVRVPERTLHLLALLCGWPGALIAQQWFRHKSQKRVFIAVLWFTIIINCSALFGAYYYWQLG</sequence>
<dbReference type="KEGG" id="ptn:PTRA_b0263"/>
<protein>
    <recommendedName>
        <fullName evidence="4">DUF1294 domain-containing protein</fullName>
    </recommendedName>
</protein>
<evidence type="ECO:0000313" key="3">
    <source>
        <dbReference type="Proteomes" id="UP000065261"/>
    </source>
</evidence>